<protein>
    <recommendedName>
        <fullName evidence="5">Glycosyl hydrolase family 59 catalytic domain-containing protein</fullName>
    </recommendedName>
</protein>
<evidence type="ECO:0000259" key="5">
    <source>
        <dbReference type="Pfam" id="PF02057"/>
    </source>
</evidence>
<comment type="similarity">
    <text evidence="1">Belongs to the glycosyl hydrolase 30 family.</text>
</comment>
<organism evidence="6 7">
    <name type="scientific">Helcococcus ovis</name>
    <dbReference type="NCBI Taxonomy" id="72026"/>
    <lineage>
        <taxon>Bacteria</taxon>
        <taxon>Bacillati</taxon>
        <taxon>Bacillota</taxon>
        <taxon>Tissierellia</taxon>
        <taxon>Tissierellales</taxon>
        <taxon>Peptoniphilaceae</taxon>
        <taxon>Helcococcus</taxon>
    </lineage>
</organism>
<dbReference type="GO" id="GO:0006665">
    <property type="term" value="P:sphingolipid metabolic process"/>
    <property type="evidence" value="ECO:0007669"/>
    <property type="project" value="InterPro"/>
</dbReference>
<name>A0A4R9C5I5_9FIRM</name>
<dbReference type="Gene3D" id="2.60.40.1180">
    <property type="entry name" value="Golgi alpha-mannosidase II"/>
    <property type="match status" value="1"/>
</dbReference>
<dbReference type="InterPro" id="IPR013780">
    <property type="entry name" value="Glyco_hydro_b"/>
</dbReference>
<keyword evidence="3" id="KW-0378">Hydrolase</keyword>
<keyword evidence="7" id="KW-1185">Reference proteome</keyword>
<dbReference type="PANTHER" id="PTHR11069:SF38">
    <property type="entry name" value="GLUCURONOXYLANASE XYNC"/>
    <property type="match status" value="1"/>
</dbReference>
<feature type="chain" id="PRO_5043195232" description="Glycosyl hydrolase family 59 catalytic domain-containing protein" evidence="4">
    <location>
        <begin position="28"/>
        <end position="596"/>
    </location>
</feature>
<dbReference type="SUPFAM" id="SSF51011">
    <property type="entry name" value="Glycosyl hydrolase domain"/>
    <property type="match status" value="1"/>
</dbReference>
<evidence type="ECO:0000256" key="2">
    <source>
        <dbReference type="ARBA" id="ARBA00022729"/>
    </source>
</evidence>
<sequence length="596" mass="69466">MKLNKLLSIFLASVIFVVSLPVKNAKADVQIPIAKLNANKVFQEIDGFGVSQSADVYGNQIYEHHKRDKLMDLLFSNEKGIGLSILRSEVGNGLNMPTIHPDKDTWDFKPYEPEQWVMNEARKRGVQTFMSTVWSPPAWMKTNNRIVRGGRLKEEYYQEYAKYLAEYVKGYKKHHNIKIDAISIANEPEYAAFWQSNLWSKEEFRKFVKEYLKPTFVKEKVDAKIIVGEEGTWTDKRLSSIYEDKGAIDSVDIIASHYYRGRPYVFEGAKKNNKKIWLTETSETILRGTGFKDGVKWSRYIHDFLTRADINAFIFWLGAAYKNNNESLIRLVDKDNYIDAKRLYSFGNFSKFIKPGYKRVEITENPTGNLHLSAYKNDKTGDFVVVALNDGQNNETIDLTFEGVKLNKLTPHITNDKYNLEKFPSQYIDDNTARISVSGYTTITYTGNINDEKQQNKSYRIYDNLDNWDKIHSKSGNWMLEAYNPYNAFDNDFSRARRTRLSRENIVYKLENMKDFDAVIYYHIALQGLDFEISSDGQNWEKLDYMYDLPMLTGGYWEKINVRPKKELKEGTNYLRITFDKGGKCWDKHLSLIKIR</sequence>
<feature type="signal peptide" evidence="4">
    <location>
        <begin position="1"/>
        <end position="27"/>
    </location>
</feature>
<dbReference type="Pfam" id="PF02057">
    <property type="entry name" value="Glyco_hydro_59"/>
    <property type="match status" value="1"/>
</dbReference>
<evidence type="ECO:0000256" key="3">
    <source>
        <dbReference type="ARBA" id="ARBA00022801"/>
    </source>
</evidence>
<gene>
    <name evidence="6" type="ORF">EQF91_00325</name>
</gene>
<dbReference type="InterPro" id="IPR017853">
    <property type="entry name" value="GH"/>
</dbReference>
<comment type="caution">
    <text evidence="6">The sequence shown here is derived from an EMBL/GenBank/DDBJ whole genome shotgun (WGS) entry which is preliminary data.</text>
</comment>
<dbReference type="RefSeq" id="WP_134744077.1">
    <property type="nucleotide sequence ID" value="NZ_CP119761.1"/>
</dbReference>
<dbReference type="Proteomes" id="UP000297454">
    <property type="component" value="Unassembled WGS sequence"/>
</dbReference>
<dbReference type="AlphaFoldDB" id="A0A4R9C5I5"/>
<reference evidence="6 7" key="1">
    <citation type="submission" date="2019-01" db="EMBL/GenBank/DDBJ databases">
        <title>Draft Genome Sequences of Helcococcus ovis Strains Isolated from the Uterus and Vagina of Dairy Cows with Metritis.</title>
        <authorList>
            <person name="Cunha F."/>
            <person name="Jeon S.J."/>
            <person name="Kutzer P."/>
            <person name="Galvao K.N."/>
        </authorList>
    </citation>
    <scope>NUCLEOTIDE SEQUENCE [LARGE SCALE GENOMIC DNA]</scope>
    <source>
        <strain evidence="6 7">KG-37</strain>
    </source>
</reference>
<dbReference type="SUPFAM" id="SSF51445">
    <property type="entry name" value="(Trans)glycosidases"/>
    <property type="match status" value="1"/>
</dbReference>
<evidence type="ECO:0000256" key="4">
    <source>
        <dbReference type="SAM" id="SignalP"/>
    </source>
</evidence>
<evidence type="ECO:0000313" key="6">
    <source>
        <dbReference type="EMBL" id="TFF67676.1"/>
    </source>
</evidence>
<dbReference type="InterPro" id="IPR049161">
    <property type="entry name" value="GH59_cat"/>
</dbReference>
<dbReference type="InterPro" id="IPR001139">
    <property type="entry name" value="Glyco_hydro_30"/>
</dbReference>
<dbReference type="PANTHER" id="PTHR11069">
    <property type="entry name" value="GLUCOSYLCERAMIDASE"/>
    <property type="match status" value="1"/>
</dbReference>
<proteinExistence type="inferred from homology"/>
<dbReference type="Gene3D" id="3.20.20.80">
    <property type="entry name" value="Glycosidases"/>
    <property type="match status" value="1"/>
</dbReference>
<dbReference type="GO" id="GO:0004348">
    <property type="term" value="F:glucosylceramidase activity"/>
    <property type="evidence" value="ECO:0007669"/>
    <property type="project" value="InterPro"/>
</dbReference>
<evidence type="ECO:0000313" key="7">
    <source>
        <dbReference type="Proteomes" id="UP000297454"/>
    </source>
</evidence>
<dbReference type="EMBL" id="SCFR01000001">
    <property type="protein sequence ID" value="TFF67676.1"/>
    <property type="molecule type" value="Genomic_DNA"/>
</dbReference>
<evidence type="ECO:0000256" key="1">
    <source>
        <dbReference type="ARBA" id="ARBA00005382"/>
    </source>
</evidence>
<keyword evidence="2 4" id="KW-0732">Signal</keyword>
<accession>A0A4R9C5I5</accession>
<feature type="domain" description="Glycosyl hydrolase family 59 catalytic" evidence="5">
    <location>
        <begin position="62"/>
        <end position="323"/>
    </location>
</feature>
<dbReference type="GO" id="GO:0016020">
    <property type="term" value="C:membrane"/>
    <property type="evidence" value="ECO:0007669"/>
    <property type="project" value="GOC"/>
</dbReference>